<dbReference type="SUPFAM" id="SSF48452">
    <property type="entry name" value="TPR-like"/>
    <property type="match status" value="2"/>
</dbReference>
<comment type="subcellular location">
    <subcellularLocation>
        <location evidence="1">Cytoplasm</location>
    </subcellularLocation>
</comment>
<gene>
    <name evidence="6" type="ORF">JG540_05930</name>
</gene>
<proteinExistence type="inferred from homology"/>
<evidence type="ECO:0000313" key="6">
    <source>
        <dbReference type="EMBL" id="QQM66644.1"/>
    </source>
</evidence>
<dbReference type="AlphaFoldDB" id="A0A7T7S1Q9"/>
<keyword evidence="4" id="KW-0802">TPR repeat</keyword>
<dbReference type="Gene3D" id="1.25.40.10">
    <property type="entry name" value="Tetratricopeptide repeat domain"/>
    <property type="match status" value="3"/>
</dbReference>
<dbReference type="KEGG" id="awe:JG540_05930"/>
<dbReference type="RefSeq" id="WP_200274734.1">
    <property type="nucleotide sequence ID" value="NZ_CP066802.1"/>
</dbReference>
<dbReference type="PANTHER" id="PTHR46630">
    <property type="entry name" value="TETRATRICOPEPTIDE REPEAT PROTEIN 29"/>
    <property type="match status" value="1"/>
</dbReference>
<evidence type="ECO:0000256" key="4">
    <source>
        <dbReference type="ARBA" id="ARBA00022803"/>
    </source>
</evidence>
<evidence type="ECO:0000256" key="1">
    <source>
        <dbReference type="ARBA" id="ARBA00004496"/>
    </source>
</evidence>
<evidence type="ECO:0000256" key="3">
    <source>
        <dbReference type="ARBA" id="ARBA00022737"/>
    </source>
</evidence>
<reference evidence="6 7" key="1">
    <citation type="submission" date="2020-12" db="EMBL/GenBank/DDBJ databases">
        <authorList>
            <person name="Zhou J."/>
        </authorList>
    </citation>
    <scope>NUCLEOTIDE SEQUENCE [LARGE SCALE GENOMIC DNA]</scope>
    <source>
        <strain evidence="6 7">CCUG 61299</strain>
    </source>
</reference>
<keyword evidence="7" id="KW-1185">Reference proteome</keyword>
<name>A0A7T7S1Q9_9ACTO</name>
<comment type="similarity">
    <text evidence="5">Belongs to the Rap family.</text>
</comment>
<dbReference type="InterPro" id="IPR051476">
    <property type="entry name" value="Bac_ResReg_Asp_Phosphatase"/>
</dbReference>
<evidence type="ECO:0000313" key="7">
    <source>
        <dbReference type="Proteomes" id="UP000595895"/>
    </source>
</evidence>
<accession>A0A7T7S1Q9</accession>
<evidence type="ECO:0000256" key="2">
    <source>
        <dbReference type="ARBA" id="ARBA00022490"/>
    </source>
</evidence>
<keyword evidence="2" id="KW-0963">Cytoplasm</keyword>
<evidence type="ECO:0000256" key="5">
    <source>
        <dbReference type="ARBA" id="ARBA00038253"/>
    </source>
</evidence>
<organism evidence="6 7">
    <name type="scientific">Actinomyces weissii</name>
    <dbReference type="NCBI Taxonomy" id="675090"/>
    <lineage>
        <taxon>Bacteria</taxon>
        <taxon>Bacillati</taxon>
        <taxon>Actinomycetota</taxon>
        <taxon>Actinomycetes</taxon>
        <taxon>Actinomycetales</taxon>
        <taxon>Actinomycetaceae</taxon>
        <taxon>Actinomyces</taxon>
    </lineage>
</organism>
<dbReference type="InterPro" id="IPR011990">
    <property type="entry name" value="TPR-like_helical_dom_sf"/>
</dbReference>
<sequence length="1161" mass="126568">MVKVVEQWPETARVQAGFSWEAARELLLEHGGRRVRGELGDEGAKAAFDLLLELSSKKIAEYFSDRDALKRLVEDLETMQKQTAELVSRPVDGQRASSVAQESRDRLQRLAPRKLIGREKELSDLKEFVLGDEGSWLAYQAPAASGKTGLLATFALNPPENVWVVSHFVRRNEGLHDRDEFVLSVLGQLAEMVQRYYVRHPQGAEQNNVFQEALKEAWKLCEASDPKIRLVLVVDGLDEDAFFEGSESSGRKSILSVFPLRLPAGVKVITASRPNPKAPPDVLCQDFGGRVDVNLTLSEHAAKSVKREEVVEFLESEGGLEVAAFLAASRGVLTVDNLKQLLRCLDLPSRLPVQKMVDRSPGRMLLRQNVGYDGVEVWAYRLGHDFVTRAVLRELKLEEFGEGPEPEEQSFWSRLDEEALQEYREIICKWGEARTEKGWSERTPGYLLSSGYLEVLQRTDGGGWSCLEVLANSSRNDEVVRRHGSAYRVISDIDMLGEGMLREWRASLTAGQLGQFLALIKERARLSGSFIYVPGLVKYMLSDEGSESSRLVIERILTLSNPESMVAALEEYVDSEITAEEVESCLESLGSVYGWVRYSEQLCGRVRRVEIRALLKSGKMLDRACEAARQVEEPHSRAEALKDVAVALVGADRGSKAVELLREAGESARHVRNSLFRTVALKGVAQAMAGAGQLGAALGLAQQVEDPRGRAKALAGVAVALVEDGRRGAALVLARQVEDPRGRAEALKDVAQALVVAGRESEAVERLREAGESARQVEDPRGRAEALKDVAQALVVAGRESEAVELLREAGESAQQVEDPYSRAEALKDVSAVLVESGWVDEAVVLLGEAGESARQVRNSLFRTVALKGVAEVMVGAGQVGAALDFARQVEDPRGRAEALTGVAQAMAGIGQVDEAGKVIDEVLENARQVDDPNDHANALTGMTQPMAGAGQASEVTESAGQVKYPNLREKDLWGVAMSLMDAGQLDLATAVGLARQMEDPGERAQALKEMAQMLAQAGEHDKAAAIVQDVLDPNARGEGLNTVIHELCAKNKGQKAIDLVQGEYEWVRSNSFERDTVSGFYGVLARACSDGARTLAEQSASESEASTLKSLARTGLAHSWMLGASVWDNFAALLHVAPDLAYSLVNERLLNGDKQSEQAC</sequence>
<dbReference type="Proteomes" id="UP000595895">
    <property type="component" value="Chromosome"/>
</dbReference>
<dbReference type="GO" id="GO:0005737">
    <property type="term" value="C:cytoplasm"/>
    <property type="evidence" value="ECO:0007669"/>
    <property type="project" value="UniProtKB-SubCell"/>
</dbReference>
<protein>
    <submittedName>
        <fullName evidence="6">Uncharacterized protein</fullName>
    </submittedName>
</protein>
<dbReference type="PANTHER" id="PTHR46630:SF1">
    <property type="entry name" value="TETRATRICOPEPTIDE REPEAT PROTEIN 29"/>
    <property type="match status" value="1"/>
</dbReference>
<keyword evidence="3" id="KW-0677">Repeat</keyword>
<dbReference type="EMBL" id="CP066802">
    <property type="protein sequence ID" value="QQM66644.1"/>
    <property type="molecule type" value="Genomic_DNA"/>
</dbReference>